<organism evidence="1 2">
    <name type="scientific">Malikia spinosa</name>
    <dbReference type="NCBI Taxonomy" id="86180"/>
    <lineage>
        <taxon>Bacteria</taxon>
        <taxon>Pseudomonadati</taxon>
        <taxon>Pseudomonadota</taxon>
        <taxon>Betaproteobacteria</taxon>
        <taxon>Burkholderiales</taxon>
        <taxon>Comamonadaceae</taxon>
        <taxon>Malikia</taxon>
    </lineage>
</organism>
<accession>A0A7C9J7S7</accession>
<comment type="caution">
    <text evidence="1">The sequence shown here is derived from an EMBL/GenBank/DDBJ whole genome shotgun (WGS) entry which is preliminary data.</text>
</comment>
<protein>
    <submittedName>
        <fullName evidence="1">Type II toxin-antitoxin system VapC family toxin</fullName>
    </submittedName>
</protein>
<dbReference type="EMBL" id="VYSB01000013">
    <property type="protein sequence ID" value="MYZ52928.1"/>
    <property type="molecule type" value="Genomic_DNA"/>
</dbReference>
<name>A0A7C9J7S7_9BURK</name>
<proteinExistence type="predicted"/>
<dbReference type="Proteomes" id="UP000481947">
    <property type="component" value="Unassembled WGS sequence"/>
</dbReference>
<evidence type="ECO:0000313" key="2">
    <source>
        <dbReference type="Proteomes" id="UP000481947"/>
    </source>
</evidence>
<reference evidence="1 2" key="1">
    <citation type="submission" date="2019-09" db="EMBL/GenBank/DDBJ databases">
        <title>Identification of Malikia spinosa a prominent benzene-, toluene-, and ethylbenzene-degrading bacterium: enrichment, isolation and whole genome sequencing.</title>
        <authorList>
            <person name="Tancsics A."/>
            <person name="Revesz F."/>
            <person name="Kriszt B."/>
        </authorList>
    </citation>
    <scope>NUCLEOTIDE SEQUENCE [LARGE SCALE GENOMIC DNA]</scope>
    <source>
        <strain evidence="1 2">AB6</strain>
    </source>
</reference>
<evidence type="ECO:0000313" key="1">
    <source>
        <dbReference type="EMBL" id="MYZ52928.1"/>
    </source>
</evidence>
<gene>
    <name evidence="1" type="ORF">F5985_12465</name>
</gene>
<sequence>MGSHCPGFSACPPFFRNDRLLVAQALTEPMRWLTHDTNVARYSDTIVFV</sequence>
<dbReference type="AlphaFoldDB" id="A0A7C9J7S7"/>